<evidence type="ECO:0000259" key="7">
    <source>
        <dbReference type="PROSITE" id="PS51733"/>
    </source>
</evidence>
<dbReference type="SUPFAM" id="SSF55681">
    <property type="entry name" value="Class II aaRS and biotin synthetases"/>
    <property type="match status" value="1"/>
</dbReference>
<feature type="domain" description="BPL/LPL catalytic" evidence="7">
    <location>
        <begin position="14"/>
        <end position="198"/>
    </location>
</feature>
<reference evidence="8 9" key="1">
    <citation type="submission" date="2017-01" db="EMBL/GenBank/DDBJ databases">
        <title>Novel large sulfur bacteria in the metagenomes of groundwater-fed chemosynthetic microbial mats in the Lake Huron basin.</title>
        <authorList>
            <person name="Sharrar A.M."/>
            <person name="Flood B.E."/>
            <person name="Bailey J.V."/>
            <person name="Jones D.S."/>
            <person name="Biddanda B."/>
            <person name="Ruberg S.A."/>
            <person name="Marcus D.N."/>
            <person name="Dick G.J."/>
        </authorList>
    </citation>
    <scope>NUCLEOTIDE SEQUENCE [LARGE SCALE GENOMIC DNA]</scope>
    <source>
        <strain evidence="8">A8</strain>
    </source>
</reference>
<proteinExistence type="predicted"/>
<dbReference type="Gene3D" id="3.30.930.10">
    <property type="entry name" value="Bira Bifunctional Protein, Domain 2"/>
    <property type="match status" value="1"/>
</dbReference>
<evidence type="ECO:0000256" key="1">
    <source>
        <dbReference type="ARBA" id="ARBA00022598"/>
    </source>
</evidence>
<name>A0A1Y1QK77_9GAMM</name>
<dbReference type="GO" id="GO:0004077">
    <property type="term" value="F:biotin--[biotin carboxyl-carrier protein] ligase activity"/>
    <property type="evidence" value="ECO:0007669"/>
    <property type="project" value="UniProtKB-EC"/>
</dbReference>
<keyword evidence="3" id="KW-0067">ATP-binding</keyword>
<dbReference type="InterPro" id="IPR003142">
    <property type="entry name" value="BPL_C"/>
</dbReference>
<comment type="caution">
    <text evidence="8">The sequence shown here is derived from an EMBL/GenBank/DDBJ whole genome shotgun (WGS) entry which is preliminary data.</text>
</comment>
<evidence type="ECO:0000256" key="4">
    <source>
        <dbReference type="ARBA" id="ARBA00023267"/>
    </source>
</evidence>
<dbReference type="Proteomes" id="UP000192491">
    <property type="component" value="Unassembled WGS sequence"/>
</dbReference>
<dbReference type="SUPFAM" id="SSF50037">
    <property type="entry name" value="C-terminal domain of transcriptional repressors"/>
    <property type="match status" value="1"/>
</dbReference>
<dbReference type="PROSITE" id="PS51733">
    <property type="entry name" value="BPL_LPL_CATALYTIC"/>
    <property type="match status" value="1"/>
</dbReference>
<sequence length="265" mass="29098">MSLTEAFAPLRASEIRRQLSTGVLWSLDEIYVFPELESTNAWALQQGVCGDVCVADQQTAGRGRRGRDWQSPPSMNVYLSVRWCFKPVPEHLPLLSLVTGLAVADALEDCAIHGHALKWPNDVYYHGKKLGGILLEAVGSLEDVVIGIGLNVNMLPASGAAIDQPWTSLQQIRGEPMERHALIASILQRLVPRLKAFPRLDMAQFQHDWQQRDLLQGREVLAQSGSETLQGLASGVDNRGQLRITLTDGSIKNLSSADVSVRLGM</sequence>
<dbReference type="Pfam" id="PF03099">
    <property type="entry name" value="BPL_LplA_LipB"/>
    <property type="match status" value="1"/>
</dbReference>
<dbReference type="InterPro" id="IPR008988">
    <property type="entry name" value="Transcriptional_repressor_C"/>
</dbReference>
<evidence type="ECO:0000256" key="3">
    <source>
        <dbReference type="ARBA" id="ARBA00022840"/>
    </source>
</evidence>
<evidence type="ECO:0000256" key="5">
    <source>
        <dbReference type="ARBA" id="ARBA00024227"/>
    </source>
</evidence>
<dbReference type="GO" id="GO:0005737">
    <property type="term" value="C:cytoplasm"/>
    <property type="evidence" value="ECO:0007669"/>
    <property type="project" value="TreeGrafter"/>
</dbReference>
<dbReference type="InterPro" id="IPR045864">
    <property type="entry name" value="aa-tRNA-synth_II/BPL/LPL"/>
</dbReference>
<dbReference type="Gene3D" id="2.30.30.100">
    <property type="match status" value="1"/>
</dbReference>
<gene>
    <name evidence="8" type="ORF">BWK73_27265</name>
</gene>
<dbReference type="InterPro" id="IPR004143">
    <property type="entry name" value="BPL_LPL_catalytic"/>
</dbReference>
<dbReference type="EC" id="6.3.4.15" evidence="5"/>
<accession>A0A1Y1QK77</accession>
<evidence type="ECO:0000313" key="9">
    <source>
        <dbReference type="Proteomes" id="UP000192491"/>
    </source>
</evidence>
<dbReference type="NCBIfam" id="TIGR00121">
    <property type="entry name" value="birA_ligase"/>
    <property type="match status" value="1"/>
</dbReference>
<keyword evidence="1 8" id="KW-0436">Ligase</keyword>
<dbReference type="InterPro" id="IPR004408">
    <property type="entry name" value="Biotin_CoA_COase_ligase"/>
</dbReference>
<dbReference type="CDD" id="cd16442">
    <property type="entry name" value="BPL"/>
    <property type="match status" value="1"/>
</dbReference>
<comment type="catalytic activity">
    <reaction evidence="6">
        <text>biotin + L-lysyl-[protein] + ATP = N(6)-biotinyl-L-lysyl-[protein] + AMP + diphosphate + H(+)</text>
        <dbReference type="Rhea" id="RHEA:11756"/>
        <dbReference type="Rhea" id="RHEA-COMP:9752"/>
        <dbReference type="Rhea" id="RHEA-COMP:10505"/>
        <dbReference type="ChEBI" id="CHEBI:15378"/>
        <dbReference type="ChEBI" id="CHEBI:29969"/>
        <dbReference type="ChEBI" id="CHEBI:30616"/>
        <dbReference type="ChEBI" id="CHEBI:33019"/>
        <dbReference type="ChEBI" id="CHEBI:57586"/>
        <dbReference type="ChEBI" id="CHEBI:83144"/>
        <dbReference type="ChEBI" id="CHEBI:456215"/>
        <dbReference type="EC" id="6.3.4.15"/>
    </reaction>
</comment>
<protein>
    <recommendedName>
        <fullName evidence="5">biotin--[biotin carboxyl-carrier protein] ligase</fullName>
        <ecNumber evidence="5">6.3.4.15</ecNumber>
    </recommendedName>
</protein>
<dbReference type="GO" id="GO:0005524">
    <property type="term" value="F:ATP binding"/>
    <property type="evidence" value="ECO:0007669"/>
    <property type="project" value="UniProtKB-KW"/>
</dbReference>
<dbReference type="STRING" id="1123401.GCA_000621325_00811"/>
<dbReference type="AlphaFoldDB" id="A0A1Y1QK77"/>
<dbReference type="PANTHER" id="PTHR12835:SF5">
    <property type="entry name" value="BIOTIN--PROTEIN LIGASE"/>
    <property type="match status" value="1"/>
</dbReference>
<evidence type="ECO:0000256" key="2">
    <source>
        <dbReference type="ARBA" id="ARBA00022741"/>
    </source>
</evidence>
<dbReference type="EMBL" id="MTEJ01000199">
    <property type="protein sequence ID" value="OQX07736.1"/>
    <property type="molecule type" value="Genomic_DNA"/>
</dbReference>
<dbReference type="Pfam" id="PF02237">
    <property type="entry name" value="BPL_C"/>
    <property type="match status" value="1"/>
</dbReference>
<organism evidence="8 9">
    <name type="scientific">Thiothrix lacustris</name>
    <dbReference type="NCBI Taxonomy" id="525917"/>
    <lineage>
        <taxon>Bacteria</taxon>
        <taxon>Pseudomonadati</taxon>
        <taxon>Pseudomonadota</taxon>
        <taxon>Gammaproteobacteria</taxon>
        <taxon>Thiotrichales</taxon>
        <taxon>Thiotrichaceae</taxon>
        <taxon>Thiothrix</taxon>
    </lineage>
</organism>
<evidence type="ECO:0000313" key="8">
    <source>
        <dbReference type="EMBL" id="OQX07736.1"/>
    </source>
</evidence>
<dbReference type="PANTHER" id="PTHR12835">
    <property type="entry name" value="BIOTIN PROTEIN LIGASE"/>
    <property type="match status" value="1"/>
</dbReference>
<keyword evidence="4" id="KW-0092">Biotin</keyword>
<evidence type="ECO:0000256" key="6">
    <source>
        <dbReference type="ARBA" id="ARBA00047846"/>
    </source>
</evidence>
<keyword evidence="2" id="KW-0547">Nucleotide-binding</keyword>